<organism evidence="6 7">
    <name type="scientific">Fragilariopsis cylindrus CCMP1102</name>
    <dbReference type="NCBI Taxonomy" id="635003"/>
    <lineage>
        <taxon>Eukaryota</taxon>
        <taxon>Sar</taxon>
        <taxon>Stramenopiles</taxon>
        <taxon>Ochrophyta</taxon>
        <taxon>Bacillariophyta</taxon>
        <taxon>Bacillariophyceae</taxon>
        <taxon>Bacillariophycidae</taxon>
        <taxon>Bacillariales</taxon>
        <taxon>Bacillariaceae</taxon>
        <taxon>Fragilariopsis</taxon>
    </lineage>
</organism>
<gene>
    <name evidence="6" type="ORF">FRACYDRAFT_260878</name>
</gene>
<feature type="compositionally biased region" description="Basic and acidic residues" evidence="4">
    <location>
        <begin position="521"/>
        <end position="533"/>
    </location>
</feature>
<dbReference type="InterPro" id="IPR044665">
    <property type="entry name" value="E_coli_cyclophilin_A-like"/>
</dbReference>
<dbReference type="SUPFAM" id="SSF50891">
    <property type="entry name" value="Cyclophilin-like"/>
    <property type="match status" value="1"/>
</dbReference>
<dbReference type="EC" id="5.2.1.8" evidence="1"/>
<dbReference type="GO" id="GO:0003755">
    <property type="term" value="F:peptidyl-prolyl cis-trans isomerase activity"/>
    <property type="evidence" value="ECO:0007669"/>
    <property type="project" value="UniProtKB-KW"/>
</dbReference>
<dbReference type="InterPro" id="IPR002130">
    <property type="entry name" value="Cyclophilin-type_PPIase_dom"/>
</dbReference>
<evidence type="ECO:0000256" key="4">
    <source>
        <dbReference type="SAM" id="MobiDB-lite"/>
    </source>
</evidence>
<dbReference type="PANTHER" id="PTHR43246">
    <property type="entry name" value="PEPTIDYL-PROLYL CIS-TRANS ISOMERASE CYP38, CHLOROPLASTIC"/>
    <property type="match status" value="1"/>
</dbReference>
<evidence type="ECO:0000259" key="5">
    <source>
        <dbReference type="PROSITE" id="PS50072"/>
    </source>
</evidence>
<evidence type="ECO:0000256" key="1">
    <source>
        <dbReference type="ARBA" id="ARBA00013194"/>
    </source>
</evidence>
<dbReference type="AlphaFoldDB" id="A0A1E7FH15"/>
<dbReference type="Pfam" id="PF00160">
    <property type="entry name" value="Pro_isomerase"/>
    <property type="match status" value="1"/>
</dbReference>
<keyword evidence="2" id="KW-0697">Rotamase</keyword>
<dbReference type="OrthoDB" id="1735926at2759"/>
<evidence type="ECO:0000313" key="6">
    <source>
        <dbReference type="EMBL" id="OEU17462.1"/>
    </source>
</evidence>
<keyword evidence="3" id="KW-0413">Isomerase</keyword>
<dbReference type="KEGG" id="fcy:FRACYDRAFT_260878"/>
<keyword evidence="7" id="KW-1185">Reference proteome</keyword>
<feature type="domain" description="PPIase cyclophilin-type" evidence="5">
    <location>
        <begin position="294"/>
        <end position="485"/>
    </location>
</feature>
<protein>
    <recommendedName>
        <fullName evidence="1">peptidylprolyl isomerase</fullName>
        <ecNumber evidence="1">5.2.1.8</ecNumber>
    </recommendedName>
</protein>
<feature type="region of interest" description="Disordered" evidence="4">
    <location>
        <begin position="514"/>
        <end position="533"/>
    </location>
</feature>
<sequence length="533" mass="58872">MRRLVCKIFYIGVIFLIPLVVFSFQPTVTSKSTTTSYCRACRSNNHNENANIDDSAENNNDSLDDEYAFATSRKRRDLLLSTTSSCIGLTGVISPSSASAPAKAVSVDDVSNKGKKGLYVLDTRDDESTPSVSTVAVGVLPKSSPEYALLRVLPIKNAVFRTIQTELLALSVLRQENIDKAWAKADSSIDTSLSILISKRSKLEPVFNPDDSTEVTILKAERGEILLSDLTQDLEYLKESIHRKNITCTFEKQRSALLHLGFLGELLVKEYPYKVPYKGKYSFLPRLLGRAKVTFRFKRAGNILGDVQIVADGYTAPITAGNFVDLCLRNFYTGLPIKETTKKVGSSYQDNIPSRNILGSFGEGFYSPLTGQLRKIPLEIIRTSIEGSQKLSYSYSRRFAESSDFEETKAKFLLAMTSKPLLTFEIPGLIALNHPSGNPNGGSSEFFGLQSSSLKDNSIKRSLLDGQYAPFGYIIRGFDVFDSLRPGDVIDSTSVDEFGELNLVKIRSSTFKEVSQGTEKATSKKLEEKSVAD</sequence>
<dbReference type="Proteomes" id="UP000095751">
    <property type="component" value="Unassembled WGS sequence"/>
</dbReference>
<dbReference type="InterPro" id="IPR029000">
    <property type="entry name" value="Cyclophilin-like_dom_sf"/>
</dbReference>
<dbReference type="Pfam" id="PF21329">
    <property type="entry name" value="CYP38_PsbQ-like"/>
    <property type="match status" value="1"/>
</dbReference>
<dbReference type="PROSITE" id="PS50072">
    <property type="entry name" value="CSA_PPIASE_2"/>
    <property type="match status" value="1"/>
</dbReference>
<dbReference type="EMBL" id="KV784357">
    <property type="protein sequence ID" value="OEU17462.1"/>
    <property type="molecule type" value="Genomic_DNA"/>
</dbReference>
<evidence type="ECO:0000313" key="7">
    <source>
        <dbReference type="Proteomes" id="UP000095751"/>
    </source>
</evidence>
<dbReference type="InParanoid" id="A0A1E7FH15"/>
<accession>A0A1E7FH15</accession>
<dbReference type="Gene3D" id="2.40.100.10">
    <property type="entry name" value="Cyclophilin-like"/>
    <property type="match status" value="1"/>
</dbReference>
<dbReference type="InterPro" id="IPR048563">
    <property type="entry name" value="CYP38_PsbQ-like"/>
</dbReference>
<proteinExistence type="predicted"/>
<evidence type="ECO:0000256" key="3">
    <source>
        <dbReference type="ARBA" id="ARBA00023235"/>
    </source>
</evidence>
<reference evidence="6 7" key="1">
    <citation type="submission" date="2016-09" db="EMBL/GenBank/DDBJ databases">
        <title>Extensive genetic diversity and differential bi-allelic expression allows diatom success in the polar Southern Ocean.</title>
        <authorList>
            <consortium name="DOE Joint Genome Institute"/>
            <person name="Mock T."/>
            <person name="Otillar R.P."/>
            <person name="Strauss J."/>
            <person name="Dupont C."/>
            <person name="Frickenhaus S."/>
            <person name="Maumus F."/>
            <person name="Mcmullan M."/>
            <person name="Sanges R."/>
            <person name="Schmutz J."/>
            <person name="Toseland A."/>
            <person name="Valas R."/>
            <person name="Veluchamy A."/>
            <person name="Ward B.J."/>
            <person name="Allen A."/>
            <person name="Barry K."/>
            <person name="Falciatore A."/>
            <person name="Ferrante M."/>
            <person name="Fortunato A.E."/>
            <person name="Gloeckner G."/>
            <person name="Gruber A."/>
            <person name="Hipkin R."/>
            <person name="Janech M."/>
            <person name="Kroth P."/>
            <person name="Leese F."/>
            <person name="Lindquist E."/>
            <person name="Lyon B.R."/>
            <person name="Martin J."/>
            <person name="Mayer C."/>
            <person name="Parker M."/>
            <person name="Quesneville H."/>
            <person name="Raymond J."/>
            <person name="Uhlig C."/>
            <person name="Valentin K.U."/>
            <person name="Worden A.Z."/>
            <person name="Armbrust E.V."/>
            <person name="Bowler C."/>
            <person name="Green B."/>
            <person name="Moulton V."/>
            <person name="Van Oosterhout C."/>
            <person name="Grigoriev I."/>
        </authorList>
    </citation>
    <scope>NUCLEOTIDE SEQUENCE [LARGE SCALE GENOMIC DNA]</scope>
    <source>
        <strain evidence="6 7">CCMP1102</strain>
    </source>
</reference>
<name>A0A1E7FH15_9STRA</name>
<evidence type="ECO:0000256" key="2">
    <source>
        <dbReference type="ARBA" id="ARBA00023110"/>
    </source>
</evidence>